<name>A0A835VY11_CHLIN</name>
<dbReference type="PANTHER" id="PTHR45666">
    <property type="entry name" value="TYPE IV INOSITOL POLYPHOSPHATE 5-PHOSPHATASE 9"/>
    <property type="match status" value="1"/>
</dbReference>
<organism evidence="5 6">
    <name type="scientific">Chlamydomonas incerta</name>
    <dbReference type="NCBI Taxonomy" id="51695"/>
    <lineage>
        <taxon>Eukaryota</taxon>
        <taxon>Viridiplantae</taxon>
        <taxon>Chlorophyta</taxon>
        <taxon>core chlorophytes</taxon>
        <taxon>Chlorophyceae</taxon>
        <taxon>CS clade</taxon>
        <taxon>Chlamydomonadales</taxon>
        <taxon>Chlamydomonadaceae</taxon>
        <taxon>Chlamydomonas</taxon>
    </lineage>
</organism>
<sequence>MKKLLGHLASKAAALADDIASYNDGRHVPAAARSGAAGGGEGGAGDGGLDPVLEHLLRNVRSRHVRQHFARTAPSEYTRHRNLTIQVATYNVGGKKPHPGIRLDEWLGPGAGAAGPRLPPQAGAAAAAAAPGGADVVAVGFQELVPLNAGSVMGVLANDNVDAWDRCLAAHLNGEEWAAQRYGTLGPSAPGTAAAAAAAAAMLDSKWQGGPPPRGQLEPGGGGGAGGGGGGEGCGEDATYVQVASKQLVGVYLSVWVRRSLLAAVHGVQVTTVATGFGGYLGNKGAVAARLRLYDSSLVFVAAHLTAGEAEGDEAKRNADVADILRRAAFSSGLDGGGAVPMTASAAAAVSASLGPGHWPSWPCGIADHDLVIWVGDLNYRLAVAPPPQPGGGGAAAAPVQRAAAAGGLLTDADARAAIRSGKLDVLLSVDQLHRERAAGRVFKGWHEGKITFAPTYKYKVGTHTYNGDDAASASASFSTLAPQPASQSQADLAVVEDADSVSMSGPSAVVGPDAESHKRRTPAWCDRVLWWTRGEHAAAAGAAAATLKQLGYWRGELAFSDHRPVSSLFAAAVVSYDRPKIESLLEAALRAVDLMQQSLRPKVTVDPVVLEAGDWVALGRPVRLRVTLSNTGPVEAIWHFVPPPNAGGGGGKGGKGGGGKFGLDDETPPLPAWLTATPAEGVLPAGETCELDLTALVEGGPGGSAAALSADAAGGPGGPGSSGGGSLDCIVILRIEDSGDKFISIGGRYRRSFLGMPLAALLAPGRSGGVLTAADAEQLAAELGAGPLALLPVPDGGSAAAAVPREVAALLAALSADGGAALRTPGLLVDSAPEAAARAGAAPEPAPAGSSASAAAAAGGITAEDAEGMAAAAAAARQPASRAGQRALLAALEGLRLALDAGSGVPPSAAPHDVAALLLLWCGQLPQPLISTTAADAAAAAPPVSPGDAAALLRRHCDAASRGVLATLLPVLRSALAPATSTANGLSNAKLAGALSAWWLPPLAAGASPDAGANRRRLIHMLLAPAAASESLV</sequence>
<dbReference type="GO" id="GO:0046856">
    <property type="term" value="P:phosphatidylinositol dephosphorylation"/>
    <property type="evidence" value="ECO:0007669"/>
    <property type="project" value="InterPro"/>
</dbReference>
<proteinExistence type="inferred from homology"/>
<evidence type="ECO:0000259" key="4">
    <source>
        <dbReference type="SMART" id="SM00128"/>
    </source>
</evidence>
<dbReference type="GO" id="GO:0004445">
    <property type="term" value="F:inositol-polyphosphate 5-phosphatase activity"/>
    <property type="evidence" value="ECO:0007669"/>
    <property type="project" value="InterPro"/>
</dbReference>
<dbReference type="Gene3D" id="3.60.10.10">
    <property type="entry name" value="Endonuclease/exonuclease/phosphatase"/>
    <property type="match status" value="1"/>
</dbReference>
<dbReference type="EMBL" id="JAEHOC010000029">
    <property type="protein sequence ID" value="KAG2429809.1"/>
    <property type="molecule type" value="Genomic_DNA"/>
</dbReference>
<dbReference type="OrthoDB" id="62798at2759"/>
<evidence type="ECO:0000313" key="6">
    <source>
        <dbReference type="Proteomes" id="UP000650467"/>
    </source>
</evidence>
<dbReference type="InterPro" id="IPR000300">
    <property type="entry name" value="IPPc"/>
</dbReference>
<feature type="region of interest" description="Disordered" evidence="3">
    <location>
        <begin position="205"/>
        <end position="231"/>
    </location>
</feature>
<comment type="similarity">
    <text evidence="1">Belongs to the inositol polyphosphate 5-phosphatase family.</text>
</comment>
<dbReference type="InterPro" id="IPR013783">
    <property type="entry name" value="Ig-like_fold"/>
</dbReference>
<accession>A0A835VY11</accession>
<dbReference type="AlphaFoldDB" id="A0A835VY11"/>
<feature type="domain" description="Inositol polyphosphate-related phosphatase" evidence="4">
    <location>
        <begin position="81"/>
        <end position="578"/>
    </location>
</feature>
<dbReference type="Proteomes" id="UP000650467">
    <property type="component" value="Unassembled WGS sequence"/>
</dbReference>
<keyword evidence="2" id="KW-0378">Hydrolase</keyword>
<protein>
    <recommendedName>
        <fullName evidence="4">Inositol polyphosphate-related phosphatase domain-containing protein</fullName>
    </recommendedName>
</protein>
<dbReference type="GO" id="GO:0004439">
    <property type="term" value="F:phosphatidylinositol-4,5-bisphosphate 5-phosphatase activity"/>
    <property type="evidence" value="ECO:0007669"/>
    <property type="project" value="TreeGrafter"/>
</dbReference>
<evidence type="ECO:0000256" key="1">
    <source>
        <dbReference type="ARBA" id="ARBA00010768"/>
    </source>
</evidence>
<evidence type="ECO:0000313" key="5">
    <source>
        <dbReference type="EMBL" id="KAG2429809.1"/>
    </source>
</evidence>
<gene>
    <name evidence="5" type="ORF">HXX76_010593</name>
</gene>
<dbReference type="PANTHER" id="PTHR45666:SF22">
    <property type="entry name" value="TYPE I INOSITOL POLYPHOSPHATE 5-PHOSPHATASE 4"/>
    <property type="match status" value="1"/>
</dbReference>
<dbReference type="SUPFAM" id="SSF56219">
    <property type="entry name" value="DNase I-like"/>
    <property type="match status" value="1"/>
</dbReference>
<reference evidence="5" key="1">
    <citation type="journal article" date="2020" name="bioRxiv">
        <title>Comparative genomics of Chlamydomonas.</title>
        <authorList>
            <person name="Craig R.J."/>
            <person name="Hasan A.R."/>
            <person name="Ness R.W."/>
            <person name="Keightley P.D."/>
        </authorList>
    </citation>
    <scope>NUCLEOTIDE SEQUENCE</scope>
    <source>
        <strain evidence="5">SAG 7.73</strain>
    </source>
</reference>
<dbReference type="Gene3D" id="2.60.40.10">
    <property type="entry name" value="Immunoglobulins"/>
    <property type="match status" value="1"/>
</dbReference>
<dbReference type="InterPro" id="IPR036691">
    <property type="entry name" value="Endo/exonu/phosph_ase_sf"/>
</dbReference>
<dbReference type="InterPro" id="IPR045849">
    <property type="entry name" value="IP5P_plant"/>
</dbReference>
<evidence type="ECO:0000256" key="3">
    <source>
        <dbReference type="SAM" id="MobiDB-lite"/>
    </source>
</evidence>
<dbReference type="GO" id="GO:0034485">
    <property type="term" value="F:phosphatidylinositol-3,4,5-trisphosphate 5-phosphatase activity"/>
    <property type="evidence" value="ECO:0007669"/>
    <property type="project" value="TreeGrafter"/>
</dbReference>
<dbReference type="SMART" id="SM00128">
    <property type="entry name" value="IPPc"/>
    <property type="match status" value="1"/>
</dbReference>
<keyword evidence="6" id="KW-1185">Reference proteome</keyword>
<feature type="compositionally biased region" description="Gly residues" evidence="3">
    <location>
        <begin position="218"/>
        <end position="231"/>
    </location>
</feature>
<comment type="caution">
    <text evidence="5">The sequence shown here is derived from an EMBL/GenBank/DDBJ whole genome shotgun (WGS) entry which is preliminary data.</text>
</comment>
<evidence type="ECO:0000256" key="2">
    <source>
        <dbReference type="ARBA" id="ARBA00022801"/>
    </source>
</evidence>
<dbReference type="Pfam" id="PF22669">
    <property type="entry name" value="Exo_endo_phos2"/>
    <property type="match status" value="2"/>
</dbReference>